<evidence type="ECO:0000313" key="2">
    <source>
        <dbReference type="EMBL" id="KAF6413636.1"/>
    </source>
</evidence>
<feature type="region of interest" description="Disordered" evidence="1">
    <location>
        <begin position="83"/>
        <end position="116"/>
    </location>
</feature>
<dbReference type="AlphaFoldDB" id="A0A7J8CS65"/>
<dbReference type="EMBL" id="JACASF010000020">
    <property type="protein sequence ID" value="KAF6413636.1"/>
    <property type="molecule type" value="Genomic_DNA"/>
</dbReference>
<dbReference type="Proteomes" id="UP000550707">
    <property type="component" value="Unassembled WGS sequence"/>
</dbReference>
<comment type="caution">
    <text evidence="2">The sequence shown here is derived from an EMBL/GenBank/DDBJ whole genome shotgun (WGS) entry which is preliminary data.</text>
</comment>
<sequence length="144" mass="16265">MDKRTENRTPVPVWNPPKRRCRTRGPQVCLPRSFCWESTMGCGRCSNAPAFPCSSCTFLLFQHEHDLQLCQRELIDYGERLQPEGRGTKLHPIAVSSLKPRGPPEKRGPENRSGKELQRVRAGGLCSHALSWPLRDISHMTAAC</sequence>
<proteinExistence type="predicted"/>
<organism evidence="2 3">
    <name type="scientific">Molossus molossus</name>
    <name type="common">Pallas' mastiff bat</name>
    <name type="synonym">Vespertilio molossus</name>
    <dbReference type="NCBI Taxonomy" id="27622"/>
    <lineage>
        <taxon>Eukaryota</taxon>
        <taxon>Metazoa</taxon>
        <taxon>Chordata</taxon>
        <taxon>Craniata</taxon>
        <taxon>Vertebrata</taxon>
        <taxon>Euteleostomi</taxon>
        <taxon>Mammalia</taxon>
        <taxon>Eutheria</taxon>
        <taxon>Laurasiatheria</taxon>
        <taxon>Chiroptera</taxon>
        <taxon>Yangochiroptera</taxon>
        <taxon>Molossidae</taxon>
        <taxon>Molossus</taxon>
    </lineage>
</organism>
<evidence type="ECO:0000256" key="1">
    <source>
        <dbReference type="SAM" id="MobiDB-lite"/>
    </source>
</evidence>
<gene>
    <name evidence="2" type="ORF">HJG59_009810</name>
</gene>
<evidence type="ECO:0000313" key="3">
    <source>
        <dbReference type="Proteomes" id="UP000550707"/>
    </source>
</evidence>
<name>A0A7J8CS65_MOLMO</name>
<keyword evidence="3" id="KW-1185">Reference proteome</keyword>
<protein>
    <submittedName>
        <fullName evidence="2">Uncharacterized protein</fullName>
    </submittedName>
</protein>
<accession>A0A7J8CS65</accession>
<feature type="compositionally biased region" description="Basic and acidic residues" evidence="1">
    <location>
        <begin position="102"/>
        <end position="116"/>
    </location>
</feature>
<reference evidence="2 3" key="1">
    <citation type="journal article" date="2020" name="Nature">
        <title>Six reference-quality genomes reveal evolution of bat adaptations.</title>
        <authorList>
            <person name="Jebb D."/>
            <person name="Huang Z."/>
            <person name="Pippel M."/>
            <person name="Hughes G.M."/>
            <person name="Lavrichenko K."/>
            <person name="Devanna P."/>
            <person name="Winkler S."/>
            <person name="Jermiin L.S."/>
            <person name="Skirmuntt E.C."/>
            <person name="Katzourakis A."/>
            <person name="Burkitt-Gray L."/>
            <person name="Ray D.A."/>
            <person name="Sullivan K.A.M."/>
            <person name="Roscito J.G."/>
            <person name="Kirilenko B.M."/>
            <person name="Davalos L.M."/>
            <person name="Corthals A.P."/>
            <person name="Power M.L."/>
            <person name="Jones G."/>
            <person name="Ransome R.D."/>
            <person name="Dechmann D.K.N."/>
            <person name="Locatelli A.G."/>
            <person name="Puechmaille S.J."/>
            <person name="Fedrigo O."/>
            <person name="Jarvis E.D."/>
            <person name="Hiller M."/>
            <person name="Vernes S.C."/>
            <person name="Myers E.W."/>
            <person name="Teeling E.C."/>
        </authorList>
    </citation>
    <scope>NUCLEOTIDE SEQUENCE [LARGE SCALE GENOMIC DNA]</scope>
    <source>
        <strain evidence="2">MMolMol1</strain>
        <tissue evidence="2">Muscle</tissue>
    </source>
</reference>